<evidence type="ECO:0000256" key="3">
    <source>
        <dbReference type="ARBA" id="ARBA00023274"/>
    </source>
</evidence>
<dbReference type="GO" id="GO:0005840">
    <property type="term" value="C:ribosome"/>
    <property type="evidence" value="ECO:0007669"/>
    <property type="project" value="UniProtKB-KW"/>
</dbReference>
<dbReference type="AlphaFoldDB" id="W5JH64"/>
<sequence>MKFSALLQQQVLLNREHPVRTVKPKEKVCFDKEEGKIFVPRTPPDKMSNFVINGLLQCRNPLLAFRRFRGKMNIQRPRQPHYERARVLEVVKPYYKKPSFNAPCVEAQLTQETRKVENPYEAIVAREARNWFEQSRLVAFLHVNSIRQEDMFKVQVALHRHQVTVKVYGKSIMQKAVQGTKFEPILPLFEAKTALVFGPEERKINQLLSVLKKTPQLVLLAGIVEGRLLSKQELVAYASMPDLTTVRAQFAAVLESAGGKIVSDLQCHQQQLVNLLDAHARSNEAEQADTTKGKEVDS</sequence>
<dbReference type="FunFam" id="3.30.70.1730:FF:000012">
    <property type="entry name" value="Mitochondrial Ribosomal Protein, Large"/>
    <property type="match status" value="1"/>
</dbReference>
<dbReference type="EMBL" id="ADMH02001507">
    <property type="protein sequence ID" value="ETN62260.1"/>
    <property type="molecule type" value="Genomic_DNA"/>
</dbReference>
<keyword evidence="3" id="KW-0687">Ribonucleoprotein</keyword>
<evidence type="ECO:0000256" key="6">
    <source>
        <dbReference type="ARBA" id="ARBA00038782"/>
    </source>
</evidence>
<dbReference type="STRING" id="43151.W5JH64"/>
<reference evidence="7" key="2">
    <citation type="submission" date="2010-05" db="EMBL/GenBank/DDBJ databases">
        <authorList>
            <person name="Almeida L.G."/>
            <person name="Nicolas M.F."/>
            <person name="Souza R.C."/>
            <person name="Vasconcelos A.T.R."/>
        </authorList>
    </citation>
    <scope>NUCLEOTIDE SEQUENCE</scope>
</reference>
<evidence type="ECO:0000256" key="1">
    <source>
        <dbReference type="ARBA" id="ARBA00008889"/>
    </source>
</evidence>
<gene>
    <name evidence="7" type="ORF">AND_006055</name>
</gene>
<dbReference type="PANTHER" id="PTHR11560">
    <property type="entry name" value="39S RIBOSOMAL PROTEIN L10, MITOCHONDRIAL"/>
    <property type="match status" value="1"/>
</dbReference>
<organism evidence="7">
    <name type="scientific">Anopheles darlingi</name>
    <name type="common">Mosquito</name>
    <dbReference type="NCBI Taxonomy" id="43151"/>
    <lineage>
        <taxon>Eukaryota</taxon>
        <taxon>Metazoa</taxon>
        <taxon>Ecdysozoa</taxon>
        <taxon>Arthropoda</taxon>
        <taxon>Hexapoda</taxon>
        <taxon>Insecta</taxon>
        <taxon>Pterygota</taxon>
        <taxon>Neoptera</taxon>
        <taxon>Endopterygota</taxon>
        <taxon>Diptera</taxon>
        <taxon>Nematocera</taxon>
        <taxon>Culicoidea</taxon>
        <taxon>Culicidae</taxon>
        <taxon>Anophelinae</taxon>
        <taxon>Anopheles</taxon>
    </lineage>
</organism>
<dbReference type="InterPro" id="IPR047865">
    <property type="entry name" value="Ribosomal_uL10_bac_type"/>
</dbReference>
<dbReference type="VEuPathDB" id="VectorBase:ADAR2_008158"/>
<comment type="caution">
    <text evidence="7">The sequence shown here is derived from an EMBL/GenBank/DDBJ whole genome shotgun (WGS) entry which is preliminary data.</text>
</comment>
<dbReference type="InParanoid" id="W5JH64"/>
<dbReference type="SUPFAM" id="SSF160369">
    <property type="entry name" value="Ribosomal protein L10-like"/>
    <property type="match status" value="1"/>
</dbReference>
<comment type="subunit">
    <text evidence="6">Component of the mitochondrial ribosome large subunit (39S) which comprises a 16S rRNA and about 50 distinct proteins.</text>
</comment>
<dbReference type="eggNOG" id="KOG4241">
    <property type="taxonomic scope" value="Eukaryota"/>
</dbReference>
<dbReference type="FunCoup" id="W5JH64">
    <property type="interactions" value="675"/>
</dbReference>
<dbReference type="HOGENOM" id="CLU_073093_1_0_1"/>
<protein>
    <recommendedName>
        <fullName evidence="4">Large ribosomal subunit protein uL10m</fullName>
    </recommendedName>
    <alternativeName>
        <fullName evidence="5">39S ribosomal protein L10, mitochondrial</fullName>
    </alternativeName>
</protein>
<comment type="similarity">
    <text evidence="1">Belongs to the universal ribosomal protein uL10 family.</text>
</comment>
<dbReference type="VEuPathDB" id="VectorBase:ADAC006055"/>
<dbReference type="GO" id="GO:1990904">
    <property type="term" value="C:ribonucleoprotein complex"/>
    <property type="evidence" value="ECO:0007669"/>
    <property type="project" value="UniProtKB-KW"/>
</dbReference>
<dbReference type="OMA" id="RHRLYKH"/>
<dbReference type="Gene3D" id="3.30.70.1730">
    <property type="match status" value="1"/>
</dbReference>
<name>W5JH64_ANODA</name>
<keyword evidence="2 7" id="KW-0689">Ribosomal protein</keyword>
<reference evidence="7" key="3">
    <citation type="journal article" date="2013" name="Nucleic Acids Res.">
        <title>The genome of Anopheles darlingi, the main neotropical malaria vector.</title>
        <authorList>
            <person name="Marinotti O."/>
            <person name="Cerqueira G.C."/>
            <person name="de Almeida L.G."/>
            <person name="Ferro M.I."/>
            <person name="Loreto E.L."/>
            <person name="Zaha A."/>
            <person name="Teixeira S.M."/>
            <person name="Wespiser A.R."/>
            <person name="Almeida E Silva A."/>
            <person name="Schlindwein A.D."/>
            <person name="Pacheco A.C."/>
            <person name="Silva A.L."/>
            <person name="Graveley B.R."/>
            <person name="Walenz B.P."/>
            <person name="Lima Bde A."/>
            <person name="Ribeiro C.A."/>
            <person name="Nunes-Silva C.G."/>
            <person name="de Carvalho C.R."/>
            <person name="Soares C.M."/>
            <person name="de Menezes C.B."/>
            <person name="Matiolli C."/>
            <person name="Caffrey D."/>
            <person name="Araujo D.A."/>
            <person name="de Oliveira D.M."/>
            <person name="Golenbock D."/>
            <person name="Grisard E.C."/>
            <person name="Fantinatti-Garboggini F."/>
            <person name="de Carvalho F.M."/>
            <person name="Barcellos F.G."/>
            <person name="Prosdocimi F."/>
            <person name="May G."/>
            <person name="Azevedo Junior G.M."/>
            <person name="Guimaraes G.M."/>
            <person name="Goldman G.H."/>
            <person name="Padilha I.Q."/>
            <person name="Batista Jda S."/>
            <person name="Ferro J.A."/>
            <person name="Ribeiro J.M."/>
            <person name="Fietto J.L."/>
            <person name="Dabbas K.M."/>
            <person name="Cerdeira L."/>
            <person name="Agnez-Lima L.F."/>
            <person name="Brocchi M."/>
            <person name="de Carvalho M.O."/>
            <person name="Teixeira Mde M."/>
            <person name="Diniz Maia Mde M."/>
            <person name="Goldman M.H."/>
            <person name="Cruz Schneider M.P."/>
            <person name="Felipe M.S."/>
            <person name="Hungria M."/>
            <person name="Nicolas M.F."/>
            <person name="Pereira M."/>
            <person name="Montes M.A."/>
            <person name="Cantao M.E."/>
            <person name="Vincentz M."/>
            <person name="Rafael M.S."/>
            <person name="Silverman N."/>
            <person name="Stoco P.H."/>
            <person name="Souza R.C."/>
            <person name="Vicentini R."/>
            <person name="Gazzinelli R.T."/>
            <person name="Neves Rde O."/>
            <person name="Silva R."/>
            <person name="Astolfi-Filho S."/>
            <person name="Maciel T.E."/>
            <person name="Urmenyi T.P."/>
            <person name="Tadei W.P."/>
            <person name="Camargo E.P."/>
            <person name="de Vasconcelos A.T."/>
        </authorList>
    </citation>
    <scope>NUCLEOTIDE SEQUENCE</scope>
</reference>
<dbReference type="Pfam" id="PF00466">
    <property type="entry name" value="Ribosomal_L10"/>
    <property type="match status" value="1"/>
</dbReference>
<evidence type="ECO:0000256" key="2">
    <source>
        <dbReference type="ARBA" id="ARBA00022980"/>
    </source>
</evidence>
<accession>W5JH64</accession>
<reference evidence="7" key="1">
    <citation type="journal article" date="2010" name="BMC Genomics">
        <title>Combination of measures distinguishes pre-miRNAs from other stem-loops in the genome of the newly sequenced Anopheles darlingi.</title>
        <authorList>
            <person name="Mendes N.D."/>
            <person name="Freitas A.T."/>
            <person name="Vasconcelos A.T."/>
            <person name="Sagot M.F."/>
        </authorList>
    </citation>
    <scope>NUCLEOTIDE SEQUENCE</scope>
</reference>
<evidence type="ECO:0000256" key="4">
    <source>
        <dbReference type="ARBA" id="ARBA00035707"/>
    </source>
</evidence>
<evidence type="ECO:0000256" key="5">
    <source>
        <dbReference type="ARBA" id="ARBA00035716"/>
    </source>
</evidence>
<dbReference type="CDD" id="cd05797">
    <property type="entry name" value="Ribosomal_L10"/>
    <property type="match status" value="1"/>
</dbReference>
<dbReference type="InterPro" id="IPR001790">
    <property type="entry name" value="Ribosomal_uL10"/>
</dbReference>
<dbReference type="InterPro" id="IPR043141">
    <property type="entry name" value="Ribosomal_uL10-like_sf"/>
</dbReference>
<proteinExistence type="inferred from homology"/>
<evidence type="ECO:0000313" key="7">
    <source>
        <dbReference type="EMBL" id="ETN62260.1"/>
    </source>
</evidence>